<sequence>MAPFASRMRRSAAALSLSVSNTHTHTLLTQQEDWEDWEPHLNDVRSERGGHEGRLKREEEEKKRGSEVEGEEKRDWE</sequence>
<feature type="compositionally biased region" description="Basic and acidic residues" evidence="1">
    <location>
        <begin position="37"/>
        <end position="77"/>
    </location>
</feature>
<comment type="caution">
    <text evidence="2">The sequence shown here is derived from an EMBL/GenBank/DDBJ whole genome shotgun (WGS) entry which is preliminary data.</text>
</comment>
<evidence type="ECO:0000313" key="3">
    <source>
        <dbReference type="Proteomes" id="UP000314294"/>
    </source>
</evidence>
<organism evidence="2 3">
    <name type="scientific">Liparis tanakae</name>
    <name type="common">Tanaka's snailfish</name>
    <dbReference type="NCBI Taxonomy" id="230148"/>
    <lineage>
        <taxon>Eukaryota</taxon>
        <taxon>Metazoa</taxon>
        <taxon>Chordata</taxon>
        <taxon>Craniata</taxon>
        <taxon>Vertebrata</taxon>
        <taxon>Euteleostomi</taxon>
        <taxon>Actinopterygii</taxon>
        <taxon>Neopterygii</taxon>
        <taxon>Teleostei</taxon>
        <taxon>Neoteleostei</taxon>
        <taxon>Acanthomorphata</taxon>
        <taxon>Eupercaria</taxon>
        <taxon>Perciformes</taxon>
        <taxon>Cottioidei</taxon>
        <taxon>Cottales</taxon>
        <taxon>Liparidae</taxon>
        <taxon>Liparis</taxon>
    </lineage>
</organism>
<accession>A0A4Z2HMD3</accession>
<name>A0A4Z2HMD3_9TELE</name>
<proteinExistence type="predicted"/>
<evidence type="ECO:0000256" key="1">
    <source>
        <dbReference type="SAM" id="MobiDB-lite"/>
    </source>
</evidence>
<protein>
    <submittedName>
        <fullName evidence="2">Uncharacterized protein</fullName>
    </submittedName>
</protein>
<reference evidence="2 3" key="1">
    <citation type="submission" date="2019-03" db="EMBL/GenBank/DDBJ databases">
        <title>First draft genome of Liparis tanakae, snailfish: a comprehensive survey of snailfish specific genes.</title>
        <authorList>
            <person name="Kim W."/>
            <person name="Song I."/>
            <person name="Jeong J.-H."/>
            <person name="Kim D."/>
            <person name="Kim S."/>
            <person name="Ryu S."/>
            <person name="Song J.Y."/>
            <person name="Lee S.K."/>
        </authorList>
    </citation>
    <scope>NUCLEOTIDE SEQUENCE [LARGE SCALE GENOMIC DNA]</scope>
    <source>
        <tissue evidence="2">Muscle</tissue>
    </source>
</reference>
<keyword evidence="3" id="KW-1185">Reference proteome</keyword>
<feature type="region of interest" description="Disordered" evidence="1">
    <location>
        <begin position="30"/>
        <end position="77"/>
    </location>
</feature>
<dbReference type="Proteomes" id="UP000314294">
    <property type="component" value="Unassembled WGS sequence"/>
</dbReference>
<evidence type="ECO:0000313" key="2">
    <source>
        <dbReference type="EMBL" id="TNN67039.1"/>
    </source>
</evidence>
<dbReference type="EMBL" id="SRLO01000211">
    <property type="protein sequence ID" value="TNN67039.1"/>
    <property type="molecule type" value="Genomic_DNA"/>
</dbReference>
<dbReference type="AlphaFoldDB" id="A0A4Z2HMD3"/>
<gene>
    <name evidence="2" type="ORF">EYF80_022812</name>
</gene>